<gene>
    <name evidence="9" type="primary">holB</name>
    <name evidence="9" type="ORF">FZC76_21310</name>
</gene>
<comment type="caution">
    <text evidence="9">The sequence shown here is derived from an EMBL/GenBank/DDBJ whole genome shotgun (WGS) entry which is preliminary data.</text>
</comment>
<evidence type="ECO:0000256" key="6">
    <source>
        <dbReference type="ARBA" id="ARBA00022932"/>
    </source>
</evidence>
<dbReference type="OrthoDB" id="9810148at2"/>
<keyword evidence="3 9" id="KW-0808">Transferase</keyword>
<dbReference type="InterPro" id="IPR050238">
    <property type="entry name" value="DNA_Rep/Repair_Clamp_Loader"/>
</dbReference>
<evidence type="ECO:0000256" key="7">
    <source>
        <dbReference type="ARBA" id="ARBA00049244"/>
    </source>
</evidence>
<proteinExistence type="predicted"/>
<dbReference type="PANTHER" id="PTHR11669:SF8">
    <property type="entry name" value="DNA POLYMERASE III SUBUNIT DELTA"/>
    <property type="match status" value="1"/>
</dbReference>
<evidence type="ECO:0000256" key="2">
    <source>
        <dbReference type="ARBA" id="ARBA00014363"/>
    </source>
</evidence>
<evidence type="ECO:0000256" key="3">
    <source>
        <dbReference type="ARBA" id="ARBA00022679"/>
    </source>
</evidence>
<dbReference type="NCBIfam" id="TIGR00678">
    <property type="entry name" value="holB"/>
    <property type="match status" value="1"/>
</dbReference>
<dbReference type="Proteomes" id="UP000322524">
    <property type="component" value="Unassembled WGS sequence"/>
</dbReference>
<keyword evidence="6" id="KW-0239">DNA-directed DNA polymerase</keyword>
<dbReference type="STRING" id="79883.GCA_001636495_00560"/>
<dbReference type="SUPFAM" id="SSF52540">
    <property type="entry name" value="P-loop containing nucleoside triphosphate hydrolases"/>
    <property type="match status" value="1"/>
</dbReference>
<dbReference type="InterPro" id="IPR004622">
    <property type="entry name" value="DNA_pol_HolB"/>
</dbReference>
<accession>A0A5D4SEK9</accession>
<dbReference type="FunFam" id="3.40.50.300:FF:001255">
    <property type="entry name" value="DNA polymerase III subunit delta"/>
    <property type="match status" value="1"/>
</dbReference>
<evidence type="ECO:0000259" key="8">
    <source>
        <dbReference type="Pfam" id="PF09115"/>
    </source>
</evidence>
<evidence type="ECO:0000256" key="5">
    <source>
        <dbReference type="ARBA" id="ARBA00022705"/>
    </source>
</evidence>
<dbReference type="RefSeq" id="WP_148990127.1">
    <property type="nucleotide sequence ID" value="NZ_VTEV01000014.1"/>
</dbReference>
<reference evidence="9 10" key="1">
    <citation type="submission" date="2019-08" db="EMBL/GenBank/DDBJ databases">
        <title>Bacillus genomes from the desert of Cuatro Cienegas, Coahuila.</title>
        <authorList>
            <person name="Olmedo-Alvarez G."/>
        </authorList>
    </citation>
    <scope>NUCLEOTIDE SEQUENCE [LARGE SCALE GENOMIC DNA]</scope>
    <source>
        <strain evidence="9 10">CH28_1T</strain>
    </source>
</reference>
<evidence type="ECO:0000313" key="9">
    <source>
        <dbReference type="EMBL" id="TYS61760.1"/>
    </source>
</evidence>
<dbReference type="PANTHER" id="PTHR11669">
    <property type="entry name" value="REPLICATION FACTOR C / DNA POLYMERASE III GAMMA-TAU SUBUNIT"/>
    <property type="match status" value="1"/>
</dbReference>
<dbReference type="GO" id="GO:0008408">
    <property type="term" value="F:3'-5' exonuclease activity"/>
    <property type="evidence" value="ECO:0007669"/>
    <property type="project" value="InterPro"/>
</dbReference>
<dbReference type="InterPro" id="IPR015199">
    <property type="entry name" value="DNA_pol_III_delta_C"/>
</dbReference>
<protein>
    <recommendedName>
        <fullName evidence="2">DNA polymerase III subunit delta'</fullName>
        <ecNumber evidence="1">2.7.7.7</ecNumber>
    </recommendedName>
</protein>
<dbReference type="GO" id="GO:0009360">
    <property type="term" value="C:DNA polymerase III complex"/>
    <property type="evidence" value="ECO:0007669"/>
    <property type="project" value="InterPro"/>
</dbReference>
<keyword evidence="4 9" id="KW-0548">Nucleotidyltransferase</keyword>
<dbReference type="Pfam" id="PF13177">
    <property type="entry name" value="DNA_pol3_delta2"/>
    <property type="match status" value="1"/>
</dbReference>
<dbReference type="NCBIfam" id="NF005972">
    <property type="entry name" value="PRK08058.1"/>
    <property type="match status" value="1"/>
</dbReference>
<evidence type="ECO:0000313" key="10">
    <source>
        <dbReference type="Proteomes" id="UP000322524"/>
    </source>
</evidence>
<comment type="catalytic activity">
    <reaction evidence="7">
        <text>DNA(n) + a 2'-deoxyribonucleoside 5'-triphosphate = DNA(n+1) + diphosphate</text>
        <dbReference type="Rhea" id="RHEA:22508"/>
        <dbReference type="Rhea" id="RHEA-COMP:17339"/>
        <dbReference type="Rhea" id="RHEA-COMP:17340"/>
        <dbReference type="ChEBI" id="CHEBI:33019"/>
        <dbReference type="ChEBI" id="CHEBI:61560"/>
        <dbReference type="ChEBI" id="CHEBI:173112"/>
        <dbReference type="EC" id="2.7.7.7"/>
    </reaction>
</comment>
<name>A0A5D4SEK9_9BACI</name>
<dbReference type="GO" id="GO:0006261">
    <property type="term" value="P:DNA-templated DNA replication"/>
    <property type="evidence" value="ECO:0007669"/>
    <property type="project" value="TreeGrafter"/>
</dbReference>
<keyword evidence="5" id="KW-0235">DNA replication</keyword>
<organism evidence="9 10">
    <name type="scientific">Sutcliffiella horikoshii</name>
    <dbReference type="NCBI Taxonomy" id="79883"/>
    <lineage>
        <taxon>Bacteria</taxon>
        <taxon>Bacillati</taxon>
        <taxon>Bacillota</taxon>
        <taxon>Bacilli</taxon>
        <taxon>Bacillales</taxon>
        <taxon>Bacillaceae</taxon>
        <taxon>Sutcliffiella</taxon>
    </lineage>
</organism>
<dbReference type="GO" id="GO:0003887">
    <property type="term" value="F:DNA-directed DNA polymerase activity"/>
    <property type="evidence" value="ECO:0007669"/>
    <property type="project" value="UniProtKB-KW"/>
</dbReference>
<dbReference type="EMBL" id="VTEV01000014">
    <property type="protein sequence ID" value="TYS61760.1"/>
    <property type="molecule type" value="Genomic_DNA"/>
</dbReference>
<evidence type="ECO:0000256" key="1">
    <source>
        <dbReference type="ARBA" id="ARBA00012417"/>
    </source>
</evidence>
<feature type="domain" description="DNA polymerase III delta subunit C-terminal" evidence="8">
    <location>
        <begin position="252"/>
        <end position="327"/>
    </location>
</feature>
<dbReference type="GO" id="GO:0003677">
    <property type="term" value="F:DNA binding"/>
    <property type="evidence" value="ECO:0007669"/>
    <property type="project" value="InterPro"/>
</dbReference>
<dbReference type="EC" id="2.7.7.7" evidence="1"/>
<evidence type="ECO:0000256" key="4">
    <source>
        <dbReference type="ARBA" id="ARBA00022695"/>
    </source>
</evidence>
<dbReference type="AlphaFoldDB" id="A0A5D4SEK9"/>
<dbReference type="InterPro" id="IPR027417">
    <property type="entry name" value="P-loop_NTPase"/>
</dbReference>
<sequence>MINSWSELQNQPTVARIVTNSLERNRIAHAYLLDGMKGTGKKEVSYLFAKSLLCKDLKGVNPCQSCTNCKRIDSRNHPDVHVVEPDGNSIKKQQIQFLQEEFTKTGLESKRKIYIIEHADKMTTNAANSLLKFLEEPNQETFAFLLTENVNQMLNTIISRCQPLSFRALTSEGLITKLTAQDIPLPLAKSAASLTNSLEEAVELCRDDWFALARNLVIKLYEAIFNRPQASLLFIQEKWMPHFSDRKQLEIGLDLMLFIYKDMLYAQLSKEEQLVFVDEKELIQKLALQTTQQRVTEQLSYILQSKSRLASNVNPHLLMEQLALNLQEGY</sequence>
<dbReference type="Gene3D" id="1.20.272.10">
    <property type="match status" value="1"/>
</dbReference>
<dbReference type="Pfam" id="PF09115">
    <property type="entry name" value="DNApol3-delta_C"/>
    <property type="match status" value="1"/>
</dbReference>
<dbReference type="Gene3D" id="3.40.50.300">
    <property type="entry name" value="P-loop containing nucleotide triphosphate hydrolases"/>
    <property type="match status" value="1"/>
</dbReference>